<evidence type="ECO:0000256" key="2">
    <source>
        <dbReference type="ARBA" id="ARBA00012418"/>
    </source>
</evidence>
<comment type="subunit">
    <text evidence="10">The RNAP catalytic core consists of 2 alpha, 1 beta, 1 beta' and 1 omega subunit. When a sigma factor is associated with the core the holoenzyme is formed, which can initiate transcription.</text>
</comment>
<sequence length="68" mass="7608">MEQPSLDVLIKKVESKYELAVAAAKRARQLTESCKNPDNPEAIKPVTIALKEIAEDQLVIKRPQPKPK</sequence>
<keyword evidence="5 10" id="KW-0808">Transferase</keyword>
<evidence type="ECO:0000256" key="3">
    <source>
        <dbReference type="ARBA" id="ARBA00013725"/>
    </source>
</evidence>
<name>A0A101FEU4_9THEO</name>
<comment type="function">
    <text evidence="10">Promotes RNA polymerase assembly. Latches the N- and C-terminal regions of the beta' subunit thereby facilitating its interaction with the beta and alpha subunits.</text>
</comment>
<dbReference type="PANTHER" id="PTHR34476">
    <property type="entry name" value="DNA-DIRECTED RNA POLYMERASE SUBUNIT OMEGA"/>
    <property type="match status" value="1"/>
</dbReference>
<reference evidence="12" key="1">
    <citation type="journal article" date="2015" name="MBio">
        <title>Genome-Resolved Metagenomic Analysis Reveals Roles for Candidate Phyla and Other Microbial Community Members in Biogeochemical Transformations in Oil Reservoirs.</title>
        <authorList>
            <person name="Hu P."/>
            <person name="Tom L."/>
            <person name="Singh A."/>
            <person name="Thomas B.C."/>
            <person name="Baker B.J."/>
            <person name="Piceno Y.M."/>
            <person name="Andersen G.L."/>
            <person name="Banfield J.F."/>
        </authorList>
    </citation>
    <scope>NUCLEOTIDE SEQUENCE [LARGE SCALE GENOMIC DNA]</scope>
</reference>
<dbReference type="SUPFAM" id="SSF63562">
    <property type="entry name" value="RPB6/omega subunit-like"/>
    <property type="match status" value="1"/>
</dbReference>
<dbReference type="EMBL" id="LGFO01000276">
    <property type="protein sequence ID" value="KUK35730.1"/>
    <property type="molecule type" value="Genomic_DNA"/>
</dbReference>
<dbReference type="GO" id="GO:0003677">
    <property type="term" value="F:DNA binding"/>
    <property type="evidence" value="ECO:0007669"/>
    <property type="project" value="UniProtKB-UniRule"/>
</dbReference>
<comment type="caution">
    <text evidence="11">The sequence shown here is derived from an EMBL/GenBank/DDBJ whole genome shotgun (WGS) entry which is preliminary data.</text>
</comment>
<dbReference type="Pfam" id="PF01192">
    <property type="entry name" value="RNA_pol_Rpb6"/>
    <property type="match status" value="1"/>
</dbReference>
<dbReference type="AlphaFoldDB" id="A0A101FEU4"/>
<dbReference type="PATRIC" id="fig|85874.4.peg.1259"/>
<proteinExistence type="inferred from homology"/>
<organism evidence="11 12">
    <name type="scientific">Thermacetogenium phaeum</name>
    <dbReference type="NCBI Taxonomy" id="85874"/>
    <lineage>
        <taxon>Bacteria</taxon>
        <taxon>Bacillati</taxon>
        <taxon>Bacillota</taxon>
        <taxon>Clostridia</taxon>
        <taxon>Thermoanaerobacterales</taxon>
        <taxon>Thermoanaerobacteraceae</taxon>
        <taxon>Thermacetogenium</taxon>
    </lineage>
</organism>
<dbReference type="InterPro" id="IPR006110">
    <property type="entry name" value="Pol_omega/Rpo6/RPB6"/>
</dbReference>
<evidence type="ECO:0000256" key="7">
    <source>
        <dbReference type="ARBA" id="ARBA00023163"/>
    </source>
</evidence>
<keyword evidence="7 10" id="KW-0804">Transcription</keyword>
<dbReference type="Proteomes" id="UP000053326">
    <property type="component" value="Unassembled WGS sequence"/>
</dbReference>
<keyword evidence="4 10" id="KW-0240">DNA-directed RNA polymerase</keyword>
<evidence type="ECO:0000256" key="10">
    <source>
        <dbReference type="HAMAP-Rule" id="MF_00366"/>
    </source>
</evidence>
<protein>
    <recommendedName>
        <fullName evidence="3 10">DNA-directed RNA polymerase subunit omega</fullName>
        <shortName evidence="10">RNAP omega subunit</shortName>
        <ecNumber evidence="2 10">2.7.7.6</ecNumber>
    </recommendedName>
    <alternativeName>
        <fullName evidence="10">RNA polymerase omega subunit</fullName>
    </alternativeName>
    <alternativeName>
        <fullName evidence="8 10">Transcriptase subunit omega</fullName>
    </alternativeName>
</protein>
<dbReference type="InterPro" id="IPR036161">
    <property type="entry name" value="RPB6/omega-like_sf"/>
</dbReference>
<dbReference type="InterPro" id="IPR003716">
    <property type="entry name" value="DNA-dir_RNA_pol_omega"/>
</dbReference>
<gene>
    <name evidence="10" type="primary">rpoZ</name>
    <name evidence="11" type="ORF">XD66_1560</name>
</gene>
<evidence type="ECO:0000256" key="1">
    <source>
        <dbReference type="ARBA" id="ARBA00006711"/>
    </source>
</evidence>
<dbReference type="HAMAP" id="MF_00366">
    <property type="entry name" value="RNApol_bact_RpoZ"/>
    <property type="match status" value="1"/>
</dbReference>
<evidence type="ECO:0000256" key="6">
    <source>
        <dbReference type="ARBA" id="ARBA00022695"/>
    </source>
</evidence>
<comment type="catalytic activity">
    <reaction evidence="9 10">
        <text>RNA(n) + a ribonucleoside 5'-triphosphate = RNA(n+1) + diphosphate</text>
        <dbReference type="Rhea" id="RHEA:21248"/>
        <dbReference type="Rhea" id="RHEA-COMP:14527"/>
        <dbReference type="Rhea" id="RHEA-COMP:17342"/>
        <dbReference type="ChEBI" id="CHEBI:33019"/>
        <dbReference type="ChEBI" id="CHEBI:61557"/>
        <dbReference type="ChEBI" id="CHEBI:140395"/>
        <dbReference type="EC" id="2.7.7.6"/>
    </reaction>
</comment>
<evidence type="ECO:0000256" key="8">
    <source>
        <dbReference type="ARBA" id="ARBA00029924"/>
    </source>
</evidence>
<dbReference type="GO" id="GO:0003899">
    <property type="term" value="F:DNA-directed RNA polymerase activity"/>
    <property type="evidence" value="ECO:0007669"/>
    <property type="project" value="UniProtKB-UniRule"/>
</dbReference>
<evidence type="ECO:0000256" key="5">
    <source>
        <dbReference type="ARBA" id="ARBA00022679"/>
    </source>
</evidence>
<keyword evidence="6 10" id="KW-0548">Nucleotidyltransferase</keyword>
<comment type="similarity">
    <text evidence="1 10">Belongs to the RNA polymerase subunit omega family.</text>
</comment>
<accession>A0A101FEU4</accession>
<evidence type="ECO:0000313" key="12">
    <source>
        <dbReference type="Proteomes" id="UP000053326"/>
    </source>
</evidence>
<dbReference type="EC" id="2.7.7.6" evidence="2 10"/>
<evidence type="ECO:0000313" key="11">
    <source>
        <dbReference type="EMBL" id="KUK35730.1"/>
    </source>
</evidence>
<dbReference type="GO" id="GO:0006351">
    <property type="term" value="P:DNA-templated transcription"/>
    <property type="evidence" value="ECO:0007669"/>
    <property type="project" value="UniProtKB-UniRule"/>
</dbReference>
<dbReference type="NCBIfam" id="TIGR00690">
    <property type="entry name" value="rpoZ"/>
    <property type="match status" value="1"/>
</dbReference>
<evidence type="ECO:0000256" key="4">
    <source>
        <dbReference type="ARBA" id="ARBA00022478"/>
    </source>
</evidence>
<evidence type="ECO:0000256" key="9">
    <source>
        <dbReference type="ARBA" id="ARBA00048552"/>
    </source>
</evidence>
<dbReference type="SMART" id="SM01409">
    <property type="entry name" value="RNA_pol_Rpb6"/>
    <property type="match status" value="1"/>
</dbReference>
<dbReference type="PANTHER" id="PTHR34476:SF1">
    <property type="entry name" value="DNA-DIRECTED RNA POLYMERASE SUBUNIT OMEGA"/>
    <property type="match status" value="1"/>
</dbReference>
<dbReference type="GO" id="GO:0000428">
    <property type="term" value="C:DNA-directed RNA polymerase complex"/>
    <property type="evidence" value="ECO:0007669"/>
    <property type="project" value="UniProtKB-KW"/>
</dbReference>
<dbReference type="Gene3D" id="3.90.940.10">
    <property type="match status" value="1"/>
</dbReference>